<feature type="transmembrane region" description="Helical" evidence="5">
    <location>
        <begin position="151"/>
        <end position="170"/>
    </location>
</feature>
<feature type="transmembrane region" description="Helical" evidence="5">
    <location>
        <begin position="62"/>
        <end position="82"/>
    </location>
</feature>
<evidence type="ECO:0000256" key="1">
    <source>
        <dbReference type="ARBA" id="ARBA00004141"/>
    </source>
</evidence>
<dbReference type="KEGG" id="alka:J0B03_05260"/>
<keyword evidence="8" id="KW-1185">Reference proteome</keyword>
<evidence type="ECO:0000256" key="5">
    <source>
        <dbReference type="RuleBase" id="RU361157"/>
    </source>
</evidence>
<evidence type="ECO:0000256" key="2">
    <source>
        <dbReference type="ARBA" id="ARBA00022692"/>
    </source>
</evidence>
<keyword evidence="4 5" id="KW-0472">Membrane</keyword>
<feature type="transmembrane region" description="Helical" evidence="5">
    <location>
        <begin position="177"/>
        <end position="198"/>
    </location>
</feature>
<dbReference type="PROSITE" id="PS51012">
    <property type="entry name" value="ABC_TM2"/>
    <property type="match status" value="1"/>
</dbReference>
<dbReference type="GO" id="GO:0140359">
    <property type="term" value="F:ABC-type transporter activity"/>
    <property type="evidence" value="ECO:0007669"/>
    <property type="project" value="InterPro"/>
</dbReference>
<feature type="transmembrane region" description="Helical" evidence="5">
    <location>
        <begin position="34"/>
        <end position="56"/>
    </location>
</feature>
<dbReference type="InterPro" id="IPR051784">
    <property type="entry name" value="Nod_factor_ABC_transporter"/>
</dbReference>
<feature type="domain" description="ABC transmembrane type-2" evidence="6">
    <location>
        <begin position="32"/>
        <end position="258"/>
    </location>
</feature>
<dbReference type="PRINTS" id="PR00164">
    <property type="entry name" value="ABC2TRNSPORT"/>
</dbReference>
<dbReference type="InterPro" id="IPR047817">
    <property type="entry name" value="ABC2_TM_bact-type"/>
</dbReference>
<keyword evidence="3 5" id="KW-1133">Transmembrane helix</keyword>
<dbReference type="InterPro" id="IPR013525">
    <property type="entry name" value="ABC2_TM"/>
</dbReference>
<dbReference type="PIRSF" id="PIRSF006648">
    <property type="entry name" value="DrrB"/>
    <property type="match status" value="1"/>
</dbReference>
<dbReference type="GO" id="GO:0043190">
    <property type="term" value="C:ATP-binding cassette (ABC) transporter complex"/>
    <property type="evidence" value="ECO:0007669"/>
    <property type="project" value="InterPro"/>
</dbReference>
<dbReference type="PANTHER" id="PTHR43229:SF2">
    <property type="entry name" value="NODULATION PROTEIN J"/>
    <property type="match status" value="1"/>
</dbReference>
<gene>
    <name evidence="7" type="ORF">J0B03_05260</name>
</gene>
<keyword evidence="5" id="KW-0813">Transport</keyword>
<feature type="transmembrane region" description="Helical" evidence="5">
    <location>
        <begin position="233"/>
        <end position="252"/>
    </location>
</feature>
<comment type="similarity">
    <text evidence="5">Belongs to the ABC-2 integral membrane protein family.</text>
</comment>
<proteinExistence type="inferred from homology"/>
<evidence type="ECO:0000259" key="6">
    <source>
        <dbReference type="PROSITE" id="PS51012"/>
    </source>
</evidence>
<dbReference type="InterPro" id="IPR000412">
    <property type="entry name" value="ABC_2_transport"/>
</dbReference>
<protein>
    <recommendedName>
        <fullName evidence="5">Transport permease protein</fullName>
    </recommendedName>
</protein>
<dbReference type="AlphaFoldDB" id="A0A975AIU4"/>
<dbReference type="PANTHER" id="PTHR43229">
    <property type="entry name" value="NODULATION PROTEIN J"/>
    <property type="match status" value="1"/>
</dbReference>
<name>A0A975AIU4_9FIRM</name>
<dbReference type="RefSeq" id="WP_207300806.1">
    <property type="nucleotide sequence ID" value="NZ_CP071444.1"/>
</dbReference>
<accession>A0A975AIU4</accession>
<organism evidence="7 8">
    <name type="scientific">Alkalibacter rhizosphaerae</name>
    <dbReference type="NCBI Taxonomy" id="2815577"/>
    <lineage>
        <taxon>Bacteria</taxon>
        <taxon>Bacillati</taxon>
        <taxon>Bacillota</taxon>
        <taxon>Clostridia</taxon>
        <taxon>Eubacteriales</taxon>
        <taxon>Eubacteriaceae</taxon>
        <taxon>Alkalibacter</taxon>
    </lineage>
</organism>
<evidence type="ECO:0000256" key="4">
    <source>
        <dbReference type="ARBA" id="ARBA00023136"/>
    </source>
</evidence>
<evidence type="ECO:0000256" key="3">
    <source>
        <dbReference type="ARBA" id="ARBA00022989"/>
    </source>
</evidence>
<dbReference type="EMBL" id="CP071444">
    <property type="protein sequence ID" value="QSX09473.1"/>
    <property type="molecule type" value="Genomic_DNA"/>
</dbReference>
<keyword evidence="2 5" id="KW-0812">Transmembrane</keyword>
<keyword evidence="5" id="KW-1003">Cell membrane</keyword>
<dbReference type="Pfam" id="PF01061">
    <property type="entry name" value="ABC2_membrane"/>
    <property type="match status" value="1"/>
</dbReference>
<dbReference type="Proteomes" id="UP000663499">
    <property type="component" value="Chromosome"/>
</dbReference>
<feature type="transmembrane region" description="Helical" evidence="5">
    <location>
        <begin position="125"/>
        <end position="145"/>
    </location>
</feature>
<sequence length="261" mass="29044">MKMLLHDYGALNAYALRVFRRNLAVFRKTWKTNIAFNFIEPLLYLAAMGWGLGAFIGDIDGISYMQFIAPGMIATSAMWASASECTYDSYVRMHHEKIFHAIVATPIHLKEVVAGEILSGVFKSVLYGTVILVVISALGLVASLYSLFIPLVLVLCGFTFSSLGMIWTGIVPKMDSFSYFFTLVVTPMFLFSGVFFPISALPEAVQGIAWFLPLYHIVVLLRSLSTGAVSSALFIHGLWLIVFNLVIFPIPIRLIQKRILD</sequence>
<comment type="subcellular location">
    <subcellularLocation>
        <location evidence="5">Cell membrane</location>
        <topology evidence="5">Multi-pass membrane protein</topology>
    </subcellularLocation>
    <subcellularLocation>
        <location evidence="1">Membrane</location>
        <topology evidence="1">Multi-pass membrane protein</topology>
    </subcellularLocation>
</comment>
<evidence type="ECO:0000313" key="7">
    <source>
        <dbReference type="EMBL" id="QSX09473.1"/>
    </source>
</evidence>
<reference evidence="7" key="1">
    <citation type="submission" date="2021-03" db="EMBL/GenBank/DDBJ databases">
        <title>Alkalibacter marinus sp. nov., isolated from tidal flat sediment.</title>
        <authorList>
            <person name="Namirimu T."/>
            <person name="Yang J.-A."/>
            <person name="Yang S.-H."/>
            <person name="Kim Y.-J."/>
            <person name="Kwon K.K."/>
        </authorList>
    </citation>
    <scope>NUCLEOTIDE SEQUENCE</scope>
    <source>
        <strain evidence="7">ES005</strain>
    </source>
</reference>
<feature type="transmembrane region" description="Helical" evidence="5">
    <location>
        <begin position="204"/>
        <end position="221"/>
    </location>
</feature>
<evidence type="ECO:0000313" key="8">
    <source>
        <dbReference type="Proteomes" id="UP000663499"/>
    </source>
</evidence>